<dbReference type="InterPro" id="IPR004662">
    <property type="entry name" value="AcgluKinase_fam"/>
</dbReference>
<evidence type="ECO:0000256" key="6">
    <source>
        <dbReference type="ARBA" id="ARBA00022777"/>
    </source>
</evidence>
<name>A0A6B3LFB1_9BACT</name>
<dbReference type="Gene3D" id="3.40.1160.10">
    <property type="entry name" value="Acetylglutamate kinase-like"/>
    <property type="match status" value="1"/>
</dbReference>
<feature type="site" description="Transition state stabilizer" evidence="9">
    <location>
        <position position="37"/>
    </location>
</feature>
<dbReference type="RefSeq" id="WP_164365418.1">
    <property type="nucleotide sequence ID" value="NZ_CP066776.1"/>
</dbReference>
<gene>
    <name evidence="9 11" type="primary">argB</name>
    <name evidence="11" type="ORF">G3M56_000980</name>
</gene>
<comment type="pathway">
    <text evidence="1 9">Amino-acid biosynthesis; L-arginine biosynthesis; N(2)-acetyl-L-ornithine from L-glutamate: step 2/4.</text>
</comment>
<feature type="domain" description="Aspartate/glutamate/uridylate kinase" evidence="10">
    <location>
        <begin position="33"/>
        <end position="274"/>
    </location>
</feature>
<feature type="binding site" evidence="9">
    <location>
        <position position="193"/>
    </location>
    <ligand>
        <name>substrate</name>
    </ligand>
</feature>
<keyword evidence="2 9" id="KW-0055">Arginine biosynthesis</keyword>
<comment type="function">
    <text evidence="9">Catalyzes the ATP-dependent phosphorylation of N-acetyl-L-glutamate.</text>
</comment>
<keyword evidence="4 9" id="KW-0808">Transferase</keyword>
<dbReference type="PANTHER" id="PTHR23342">
    <property type="entry name" value="N-ACETYLGLUTAMATE SYNTHASE"/>
    <property type="match status" value="1"/>
</dbReference>
<keyword evidence="7 9" id="KW-0067">ATP-binding</keyword>
<evidence type="ECO:0000256" key="2">
    <source>
        <dbReference type="ARBA" id="ARBA00022571"/>
    </source>
</evidence>
<keyword evidence="9" id="KW-0963">Cytoplasm</keyword>
<dbReference type="AlphaFoldDB" id="A0A6B3LFB1"/>
<evidence type="ECO:0000256" key="9">
    <source>
        <dbReference type="HAMAP-Rule" id="MF_00082"/>
    </source>
</evidence>
<evidence type="ECO:0000313" key="12">
    <source>
        <dbReference type="Proteomes" id="UP000475117"/>
    </source>
</evidence>
<dbReference type="HAMAP" id="MF_00082">
    <property type="entry name" value="ArgB"/>
    <property type="match status" value="1"/>
</dbReference>
<accession>A0A6B3LFB1</accession>
<dbReference type="PRINTS" id="PR00474">
    <property type="entry name" value="GLU5KINASE"/>
</dbReference>
<comment type="catalytic activity">
    <reaction evidence="8 9">
        <text>N-acetyl-L-glutamate + ATP = N-acetyl-L-glutamyl 5-phosphate + ADP</text>
        <dbReference type="Rhea" id="RHEA:14629"/>
        <dbReference type="ChEBI" id="CHEBI:30616"/>
        <dbReference type="ChEBI" id="CHEBI:44337"/>
        <dbReference type="ChEBI" id="CHEBI:57936"/>
        <dbReference type="ChEBI" id="CHEBI:456216"/>
        <dbReference type="EC" id="2.7.2.8"/>
    </reaction>
</comment>
<dbReference type="KEGG" id="soa:G3M56_000980"/>
<evidence type="ECO:0000256" key="4">
    <source>
        <dbReference type="ARBA" id="ARBA00022679"/>
    </source>
</evidence>
<dbReference type="NCBIfam" id="TIGR00761">
    <property type="entry name" value="argB"/>
    <property type="match status" value="1"/>
</dbReference>
<dbReference type="Pfam" id="PF00696">
    <property type="entry name" value="AA_kinase"/>
    <property type="match status" value="1"/>
</dbReference>
<comment type="subcellular location">
    <subcellularLocation>
        <location evidence="9">Cytoplasm</location>
    </subcellularLocation>
</comment>
<dbReference type="InterPro" id="IPR037528">
    <property type="entry name" value="ArgB"/>
</dbReference>
<keyword evidence="12" id="KW-1185">Reference proteome</keyword>
<organism evidence="11 12">
    <name type="scientific">Sulfuriroseicoccus oceanibius</name>
    <dbReference type="NCBI Taxonomy" id="2707525"/>
    <lineage>
        <taxon>Bacteria</taxon>
        <taxon>Pseudomonadati</taxon>
        <taxon>Verrucomicrobiota</taxon>
        <taxon>Verrucomicrobiia</taxon>
        <taxon>Verrucomicrobiales</taxon>
        <taxon>Verrucomicrobiaceae</taxon>
        <taxon>Sulfuriroseicoccus</taxon>
    </lineage>
</organism>
<evidence type="ECO:0000259" key="10">
    <source>
        <dbReference type="Pfam" id="PF00696"/>
    </source>
</evidence>
<dbReference type="InterPro" id="IPR001048">
    <property type="entry name" value="Asp/Glu/Uridylate_kinase"/>
</dbReference>
<dbReference type="PIRSF" id="PIRSF000728">
    <property type="entry name" value="NAGK"/>
    <property type="match status" value="1"/>
</dbReference>
<keyword evidence="3 9" id="KW-0028">Amino-acid biosynthesis</keyword>
<evidence type="ECO:0000313" key="11">
    <source>
        <dbReference type="EMBL" id="QQL45193.1"/>
    </source>
</evidence>
<reference evidence="11 12" key="1">
    <citation type="submission" date="2020-12" db="EMBL/GenBank/DDBJ databases">
        <title>Sulforoseuscoccus oceanibium gen. nov., sp. nov., a representative of the phylum Verrucomicrobia with special cytoplasmic membrane, and proposal of Sulforoseuscoccusaceae fam. nov.</title>
        <authorList>
            <person name="Xi F."/>
        </authorList>
    </citation>
    <scope>NUCLEOTIDE SEQUENCE [LARGE SCALE GENOMIC DNA]</scope>
    <source>
        <strain evidence="11 12">T37</strain>
    </source>
</reference>
<dbReference type="GO" id="GO:0042450">
    <property type="term" value="P:L-arginine biosynthetic process via ornithine"/>
    <property type="evidence" value="ECO:0007669"/>
    <property type="project" value="UniProtKB-UniRule"/>
</dbReference>
<dbReference type="Proteomes" id="UP000475117">
    <property type="component" value="Chromosome"/>
</dbReference>
<dbReference type="InterPro" id="IPR001057">
    <property type="entry name" value="Glu/AcGlu_kinase"/>
</dbReference>
<feature type="site" description="Transition state stabilizer" evidence="9">
    <location>
        <position position="256"/>
    </location>
</feature>
<protein>
    <recommendedName>
        <fullName evidence="9">Acetylglutamate kinase</fullName>
        <ecNumber evidence="9">2.7.2.8</ecNumber>
    </recommendedName>
    <alternativeName>
        <fullName evidence="9">N-acetyl-L-glutamate 5-phosphotransferase</fullName>
    </alternativeName>
    <alternativeName>
        <fullName evidence="9">NAG kinase</fullName>
        <shortName evidence="9">NAGK</shortName>
    </alternativeName>
</protein>
<dbReference type="FunFam" id="3.40.1160.10:FF:000004">
    <property type="entry name" value="Acetylglutamate kinase"/>
    <property type="match status" value="1"/>
</dbReference>
<dbReference type="SUPFAM" id="SSF53633">
    <property type="entry name" value="Carbamate kinase-like"/>
    <property type="match status" value="1"/>
</dbReference>
<dbReference type="GO" id="GO:0003991">
    <property type="term" value="F:acetylglutamate kinase activity"/>
    <property type="evidence" value="ECO:0007669"/>
    <property type="project" value="UniProtKB-UniRule"/>
</dbReference>
<dbReference type="GO" id="GO:0005737">
    <property type="term" value="C:cytoplasm"/>
    <property type="evidence" value="ECO:0007669"/>
    <property type="project" value="UniProtKB-SubCell"/>
</dbReference>
<dbReference type="PANTHER" id="PTHR23342:SF0">
    <property type="entry name" value="N-ACETYLGLUTAMATE SYNTHASE, MITOCHONDRIAL"/>
    <property type="match status" value="1"/>
</dbReference>
<dbReference type="UniPathway" id="UPA00068">
    <property type="reaction ID" value="UER00107"/>
</dbReference>
<dbReference type="EMBL" id="CP066776">
    <property type="protein sequence ID" value="QQL45193.1"/>
    <property type="molecule type" value="Genomic_DNA"/>
</dbReference>
<evidence type="ECO:0000256" key="5">
    <source>
        <dbReference type="ARBA" id="ARBA00022741"/>
    </source>
</evidence>
<keyword evidence="6 9" id="KW-0418">Kinase</keyword>
<feature type="binding site" evidence="9">
    <location>
        <begin position="72"/>
        <end position="73"/>
    </location>
    <ligand>
        <name>substrate</name>
    </ligand>
</feature>
<dbReference type="EC" id="2.7.2.8" evidence="9"/>
<proteinExistence type="inferred from homology"/>
<feature type="binding site" evidence="9">
    <location>
        <position position="94"/>
    </location>
    <ligand>
        <name>substrate</name>
    </ligand>
</feature>
<comment type="similarity">
    <text evidence="9">Belongs to the acetylglutamate kinase family. ArgB subfamily.</text>
</comment>
<sequence>MNADNDPSLEEHIRKAAVLVEALPYMQSFRGETFLIKVGGSAMDNLDLLRSLMRDIVFLEAVGVNPVVVHGGGKAISAAMARQGLEPVWASGLRVTDSASIEVVAKTLEDEVNPMLVEMLLRYGGKTAGVKGRSMLTGERAVGHDDDGNEVDLGFVGNVTGCNADAVRDLVEREVVPVVSPLASEVGTGLPLNVNADLAAAAMAKELGVSKLIYLSDVRGLLRDPSDPSTLIPSVTRAGTEALIEDGIIKGGMIPKVRSAADSIEHGVGKVHMIDGRIPHALLLEVFTNVGIGTEILA</sequence>
<dbReference type="GO" id="GO:0005524">
    <property type="term" value="F:ATP binding"/>
    <property type="evidence" value="ECO:0007669"/>
    <property type="project" value="UniProtKB-UniRule"/>
</dbReference>
<evidence type="ECO:0000256" key="8">
    <source>
        <dbReference type="ARBA" id="ARBA00048141"/>
    </source>
</evidence>
<evidence type="ECO:0000256" key="7">
    <source>
        <dbReference type="ARBA" id="ARBA00022840"/>
    </source>
</evidence>
<evidence type="ECO:0000256" key="3">
    <source>
        <dbReference type="ARBA" id="ARBA00022605"/>
    </source>
</evidence>
<keyword evidence="5 9" id="KW-0547">Nucleotide-binding</keyword>
<dbReference type="InterPro" id="IPR036393">
    <property type="entry name" value="AceGlu_kinase-like_sf"/>
</dbReference>
<evidence type="ECO:0000256" key="1">
    <source>
        <dbReference type="ARBA" id="ARBA00004828"/>
    </source>
</evidence>